<dbReference type="GO" id="GO:0003677">
    <property type="term" value="F:DNA binding"/>
    <property type="evidence" value="ECO:0007669"/>
    <property type="project" value="UniProtKB-KW"/>
</dbReference>
<dbReference type="SUPFAM" id="SSF46689">
    <property type="entry name" value="Homeodomain-like"/>
    <property type="match status" value="2"/>
</dbReference>
<dbReference type="InterPro" id="IPR050863">
    <property type="entry name" value="CenT-Element_Derived"/>
</dbReference>
<gene>
    <name evidence="4" type="ORF">DGAL_LOCUS12278</name>
</gene>
<reference evidence="4" key="1">
    <citation type="submission" date="2021-11" db="EMBL/GenBank/DDBJ databases">
        <authorList>
            <person name="Schell T."/>
        </authorList>
    </citation>
    <scope>NUCLEOTIDE SEQUENCE</scope>
    <source>
        <strain evidence="4">M5</strain>
    </source>
</reference>
<organism evidence="4 5">
    <name type="scientific">Daphnia galeata</name>
    <dbReference type="NCBI Taxonomy" id="27404"/>
    <lineage>
        <taxon>Eukaryota</taxon>
        <taxon>Metazoa</taxon>
        <taxon>Ecdysozoa</taxon>
        <taxon>Arthropoda</taxon>
        <taxon>Crustacea</taxon>
        <taxon>Branchiopoda</taxon>
        <taxon>Diplostraca</taxon>
        <taxon>Cladocera</taxon>
        <taxon>Anomopoda</taxon>
        <taxon>Daphniidae</taxon>
        <taxon>Daphnia</taxon>
    </lineage>
</organism>
<name>A0A8J2WJ54_9CRUS</name>
<dbReference type="Pfam" id="PF03184">
    <property type="entry name" value="DDE_1"/>
    <property type="match status" value="2"/>
</dbReference>
<evidence type="ECO:0000259" key="3">
    <source>
        <dbReference type="PROSITE" id="PS51253"/>
    </source>
</evidence>
<accession>A0A8J2WJ54</accession>
<dbReference type="AlphaFoldDB" id="A0A8J2WJ54"/>
<evidence type="ECO:0000313" key="4">
    <source>
        <dbReference type="EMBL" id="CAH0108858.1"/>
    </source>
</evidence>
<sequence length="604" mass="68037">MAKKSKQKENLPEDLLKNRKNHQRIPLSEQLNVIEKLESGICQAEIVRSLGLSKSTVSRIFQNSDKLKTIKATKRVTLKSKVSNSRAKYPELDKLVYEWFVNIIHPSGRCKPLPLSRGIIQARAKKIAEQLDLNDFTASDGWFRGWRWRYEIGKSVRLHGEAGDVNLIEAEKKMEEVRTTLKEKGYTRDNTFNMDESGLFYRCMPNRTYIVGGGDVRQLGKGTKAMKAKDRVTAVFCSNSTGTCKVPPLIIGTSKQPHCFRDARCPLPYIDQKKAWMDKERYKHWWFNVFLPCIREFTTEKVALLMDSCSGHDKTITDPLDQGIIAVIKTRYKTRMLTQMVNAAENFDELQVEAEKLPNGRKGISYGLPAHVLDAANLLKSCWDELPAETISACWRRSRCLPILDTEPVESIESFAQANRQIQSEEIGEITGQLARLAVGSGSRSLTSLGLSVITNATTKDQQELLARWLDLEKDPEIIAAEVFELSNEVELPSTSFNSTACSESFSNDTLTVESLDGVMMDTDAAPVPTETNSLADSGIISFPTDQTRKPLSEIEKIDVSRILESAKYMMEIAAESNNPVLIEITRQSFLKIRDDIKSNFGDF</sequence>
<comment type="subcellular location">
    <subcellularLocation>
        <location evidence="1">Nucleus</location>
    </subcellularLocation>
</comment>
<keyword evidence="2" id="KW-0238">DNA-binding</keyword>
<comment type="caution">
    <text evidence="4">The sequence shown here is derived from an EMBL/GenBank/DDBJ whole genome shotgun (WGS) entry which is preliminary data.</text>
</comment>
<protein>
    <recommendedName>
        <fullName evidence="3">HTH CENPB-type domain-containing protein</fullName>
    </recommendedName>
</protein>
<dbReference type="GO" id="GO:0005634">
    <property type="term" value="C:nucleus"/>
    <property type="evidence" value="ECO:0007669"/>
    <property type="project" value="UniProtKB-SubCell"/>
</dbReference>
<dbReference type="PANTHER" id="PTHR19303">
    <property type="entry name" value="TRANSPOSON"/>
    <property type="match status" value="1"/>
</dbReference>
<keyword evidence="5" id="KW-1185">Reference proteome</keyword>
<dbReference type="Proteomes" id="UP000789390">
    <property type="component" value="Unassembled WGS sequence"/>
</dbReference>
<dbReference type="PANTHER" id="PTHR19303:SF73">
    <property type="entry name" value="PROTEIN PDC2"/>
    <property type="match status" value="1"/>
</dbReference>
<dbReference type="SMART" id="SM00674">
    <property type="entry name" value="CENPB"/>
    <property type="match status" value="1"/>
</dbReference>
<dbReference type="EMBL" id="CAKKLH010000288">
    <property type="protein sequence ID" value="CAH0108858.1"/>
    <property type="molecule type" value="Genomic_DNA"/>
</dbReference>
<dbReference type="InterPro" id="IPR006600">
    <property type="entry name" value="HTH_CenpB_DNA-bd_dom"/>
</dbReference>
<feature type="domain" description="HTH CENPB-type" evidence="3">
    <location>
        <begin position="80"/>
        <end position="156"/>
    </location>
</feature>
<evidence type="ECO:0000256" key="2">
    <source>
        <dbReference type="ARBA" id="ARBA00023125"/>
    </source>
</evidence>
<dbReference type="OrthoDB" id="125347at2759"/>
<proteinExistence type="predicted"/>
<evidence type="ECO:0000256" key="1">
    <source>
        <dbReference type="ARBA" id="ARBA00004123"/>
    </source>
</evidence>
<dbReference type="InterPro" id="IPR009057">
    <property type="entry name" value="Homeodomain-like_sf"/>
</dbReference>
<dbReference type="InterPro" id="IPR004875">
    <property type="entry name" value="DDE_SF_endonuclease_dom"/>
</dbReference>
<dbReference type="Gene3D" id="1.10.10.60">
    <property type="entry name" value="Homeodomain-like"/>
    <property type="match status" value="2"/>
</dbReference>
<evidence type="ECO:0000313" key="5">
    <source>
        <dbReference type="Proteomes" id="UP000789390"/>
    </source>
</evidence>
<dbReference type="PROSITE" id="PS51253">
    <property type="entry name" value="HTH_CENPB"/>
    <property type="match status" value="1"/>
</dbReference>
<dbReference type="Pfam" id="PF03221">
    <property type="entry name" value="HTH_Tnp_Tc5"/>
    <property type="match status" value="1"/>
</dbReference>